<accession>A0A2P6MJL8</accession>
<keyword evidence="1" id="KW-0732">Signal</keyword>
<proteinExistence type="predicted"/>
<feature type="chain" id="PRO_5038488343" description="DUF3221 domain-containing protein" evidence="1">
    <location>
        <begin position="20"/>
        <end position="139"/>
    </location>
</feature>
<dbReference type="PROSITE" id="PS51257">
    <property type="entry name" value="PROKAR_LIPOPROTEIN"/>
    <property type="match status" value="1"/>
</dbReference>
<sequence>MRRIYSIFLIIAGPLALFTACSGENNIESEALDDFDHALRSHVNDSGQEDSITLNISEPYMEYYQEQDIEVESIYRLIHVKRTEDLEVIDGEGSPIAVDEINQGDIVYLDFDLSTRSGELQDGETTIETDTLVVDERDG</sequence>
<dbReference type="Proteomes" id="UP000243650">
    <property type="component" value="Unassembled WGS sequence"/>
</dbReference>
<gene>
    <name evidence="2" type="ORF">C6I21_03840</name>
</gene>
<dbReference type="OrthoDB" id="9833447at2"/>
<reference evidence="2 3" key="1">
    <citation type="submission" date="2018-03" db="EMBL/GenBank/DDBJ databases">
        <title>Bacillus urumqiensis sp. nov., a moderately haloalkaliphilic bacterium isolated from a salt lake.</title>
        <authorList>
            <person name="Zhao B."/>
            <person name="Liao Z."/>
        </authorList>
    </citation>
    <scope>NUCLEOTIDE SEQUENCE [LARGE SCALE GENOMIC DNA]</scope>
    <source>
        <strain evidence="2 3">BZ-SZ-XJ18</strain>
    </source>
</reference>
<protein>
    <recommendedName>
        <fullName evidence="4">DUF3221 domain-containing protein</fullName>
    </recommendedName>
</protein>
<comment type="caution">
    <text evidence="2">The sequence shown here is derived from an EMBL/GenBank/DDBJ whole genome shotgun (WGS) entry which is preliminary data.</text>
</comment>
<organism evidence="2 3">
    <name type="scientific">Alkalicoccus urumqiensis</name>
    <name type="common">Bacillus urumqiensis</name>
    <dbReference type="NCBI Taxonomy" id="1548213"/>
    <lineage>
        <taxon>Bacteria</taxon>
        <taxon>Bacillati</taxon>
        <taxon>Bacillota</taxon>
        <taxon>Bacilli</taxon>
        <taxon>Bacillales</taxon>
        <taxon>Bacillaceae</taxon>
        <taxon>Alkalicoccus</taxon>
    </lineage>
</organism>
<evidence type="ECO:0000313" key="2">
    <source>
        <dbReference type="EMBL" id="PRO66482.1"/>
    </source>
</evidence>
<evidence type="ECO:0000313" key="3">
    <source>
        <dbReference type="Proteomes" id="UP000243650"/>
    </source>
</evidence>
<dbReference type="RefSeq" id="WP_105958120.1">
    <property type="nucleotide sequence ID" value="NZ_PVNS01000003.1"/>
</dbReference>
<evidence type="ECO:0008006" key="4">
    <source>
        <dbReference type="Google" id="ProtNLM"/>
    </source>
</evidence>
<dbReference type="AlphaFoldDB" id="A0A2P6MJL8"/>
<keyword evidence="3" id="KW-1185">Reference proteome</keyword>
<name>A0A2P6MJL8_ALKUR</name>
<evidence type="ECO:0000256" key="1">
    <source>
        <dbReference type="SAM" id="SignalP"/>
    </source>
</evidence>
<dbReference type="EMBL" id="PVNS01000003">
    <property type="protein sequence ID" value="PRO66482.1"/>
    <property type="molecule type" value="Genomic_DNA"/>
</dbReference>
<feature type="signal peptide" evidence="1">
    <location>
        <begin position="1"/>
        <end position="19"/>
    </location>
</feature>